<dbReference type="SUPFAM" id="SSF53474">
    <property type="entry name" value="alpha/beta-Hydrolases"/>
    <property type="match status" value="1"/>
</dbReference>
<protein>
    <submittedName>
        <fullName evidence="3">Prolyl oligopeptidase family serine peptidase</fullName>
    </submittedName>
</protein>
<dbReference type="Pfam" id="PF02230">
    <property type="entry name" value="Abhydrolase_2"/>
    <property type="match status" value="1"/>
</dbReference>
<reference evidence="3 4" key="1">
    <citation type="submission" date="2022-10" db="EMBL/GenBank/DDBJ databases">
        <title>Kaistella sp. BT-6-1-3.</title>
        <authorList>
            <person name="Ai J."/>
            <person name="Deng Z."/>
        </authorList>
    </citation>
    <scope>NUCLEOTIDE SEQUENCE [LARGE SCALE GENOMIC DNA]</scope>
    <source>
        <strain evidence="3 4">BT6-1-3</strain>
    </source>
</reference>
<evidence type="ECO:0000259" key="2">
    <source>
        <dbReference type="Pfam" id="PF02230"/>
    </source>
</evidence>
<keyword evidence="4" id="KW-1185">Reference proteome</keyword>
<organism evidence="3 4">
    <name type="scientific">Kaistella yananensis</name>
    <dbReference type="NCBI Taxonomy" id="2989820"/>
    <lineage>
        <taxon>Bacteria</taxon>
        <taxon>Pseudomonadati</taxon>
        <taxon>Bacteroidota</taxon>
        <taxon>Flavobacteriia</taxon>
        <taxon>Flavobacteriales</taxon>
        <taxon>Weeksellaceae</taxon>
        <taxon>Chryseobacterium group</taxon>
        <taxon>Kaistella</taxon>
    </lineage>
</organism>
<name>A0ABT3JMV7_9FLAO</name>
<evidence type="ECO:0000313" key="4">
    <source>
        <dbReference type="Proteomes" id="UP001209107"/>
    </source>
</evidence>
<gene>
    <name evidence="3" type="ORF">OK344_07865</name>
</gene>
<dbReference type="InterPro" id="IPR029058">
    <property type="entry name" value="AB_hydrolase_fold"/>
</dbReference>
<accession>A0ABT3JMV7</accession>
<dbReference type="InterPro" id="IPR050955">
    <property type="entry name" value="Plant_Biomass_Hydrol_Est"/>
</dbReference>
<proteinExistence type="predicted"/>
<dbReference type="PANTHER" id="PTHR43037">
    <property type="entry name" value="UNNAMED PRODUCT-RELATED"/>
    <property type="match status" value="1"/>
</dbReference>
<feature type="domain" description="Phospholipase/carboxylesterase/thioesterase" evidence="2">
    <location>
        <begin position="102"/>
        <end position="216"/>
    </location>
</feature>
<dbReference type="PANTHER" id="PTHR43037:SF1">
    <property type="entry name" value="BLL1128 PROTEIN"/>
    <property type="match status" value="1"/>
</dbReference>
<comment type="caution">
    <text evidence="3">The sequence shown here is derived from an EMBL/GenBank/DDBJ whole genome shotgun (WGS) entry which is preliminary data.</text>
</comment>
<dbReference type="InterPro" id="IPR003140">
    <property type="entry name" value="PLipase/COase/thioEstase"/>
</dbReference>
<evidence type="ECO:0000256" key="1">
    <source>
        <dbReference type="ARBA" id="ARBA00022729"/>
    </source>
</evidence>
<keyword evidence="1" id="KW-0732">Signal</keyword>
<dbReference type="RefSeq" id="WP_265144282.1">
    <property type="nucleotide sequence ID" value="NZ_JAPCHZ010000004.1"/>
</dbReference>
<dbReference type="Gene3D" id="3.40.50.1820">
    <property type="entry name" value="alpha/beta hydrolase"/>
    <property type="match status" value="1"/>
</dbReference>
<dbReference type="EMBL" id="JAPCHZ010000004">
    <property type="protein sequence ID" value="MCW4452123.1"/>
    <property type="molecule type" value="Genomic_DNA"/>
</dbReference>
<dbReference type="Proteomes" id="UP001209107">
    <property type="component" value="Unassembled WGS sequence"/>
</dbReference>
<sequence length="238" mass="27148">MKILLTCLFTVSCCFALNLKGQEIKAEMIKETKKIQKISYILDYPKETKGKVPLMVFLHGSGERGTDLEKVKANGPFNYRTLIEEPVAILAPQCPDGVWWDTETLYHLIKEIQQKYKIDESRIMLTGLSMGGWGSLKLAMEHPELFSAVVSVCPPVDRLMKVRATQYKDLSMKIFHGANDDVVSPMNAIEIYQAIKKVNKNIELTIFPDDNHNSWDSAYSNPKLYEWMLAQKNSNNIK</sequence>
<evidence type="ECO:0000313" key="3">
    <source>
        <dbReference type="EMBL" id="MCW4452123.1"/>
    </source>
</evidence>